<protein>
    <submittedName>
        <fullName evidence="1">Uncharacterized protein</fullName>
    </submittedName>
</protein>
<gene>
    <name evidence="1" type="ORF">GCM10007989_07610</name>
</gene>
<accession>A0A918VQD0</accession>
<dbReference type="EMBL" id="BMZE01000001">
    <property type="protein sequence ID" value="GHA15321.1"/>
    <property type="molecule type" value="Genomic_DNA"/>
</dbReference>
<evidence type="ECO:0000313" key="1">
    <source>
        <dbReference type="EMBL" id="GHA15321.1"/>
    </source>
</evidence>
<proteinExistence type="predicted"/>
<name>A0A918VQD0_9HYPH</name>
<keyword evidence="2" id="KW-1185">Reference proteome</keyword>
<dbReference type="RefSeq" id="WP_189423575.1">
    <property type="nucleotide sequence ID" value="NZ_BMZE01000001.1"/>
</dbReference>
<dbReference type="AlphaFoldDB" id="A0A918VQD0"/>
<evidence type="ECO:0000313" key="2">
    <source>
        <dbReference type="Proteomes" id="UP000646579"/>
    </source>
</evidence>
<reference evidence="1" key="2">
    <citation type="submission" date="2020-09" db="EMBL/GenBank/DDBJ databases">
        <authorList>
            <person name="Sun Q."/>
            <person name="Kim S."/>
        </authorList>
    </citation>
    <scope>NUCLEOTIDE SEQUENCE</scope>
    <source>
        <strain evidence="1">KCTC 32437</strain>
    </source>
</reference>
<comment type="caution">
    <text evidence="1">The sequence shown here is derived from an EMBL/GenBank/DDBJ whole genome shotgun (WGS) entry which is preliminary data.</text>
</comment>
<reference evidence="1" key="1">
    <citation type="journal article" date="2014" name="Int. J. Syst. Evol. Microbiol.">
        <title>Complete genome sequence of Corynebacterium casei LMG S-19264T (=DSM 44701T), isolated from a smear-ripened cheese.</title>
        <authorList>
            <consortium name="US DOE Joint Genome Institute (JGI-PGF)"/>
            <person name="Walter F."/>
            <person name="Albersmeier A."/>
            <person name="Kalinowski J."/>
            <person name="Ruckert C."/>
        </authorList>
    </citation>
    <scope>NUCLEOTIDE SEQUENCE</scope>
    <source>
        <strain evidence="1">KCTC 32437</strain>
    </source>
</reference>
<dbReference type="Proteomes" id="UP000646579">
    <property type="component" value="Unassembled WGS sequence"/>
</dbReference>
<organism evidence="1 2">
    <name type="scientific">Devosia pacifica</name>
    <dbReference type="NCBI Taxonomy" id="1335967"/>
    <lineage>
        <taxon>Bacteria</taxon>
        <taxon>Pseudomonadati</taxon>
        <taxon>Pseudomonadota</taxon>
        <taxon>Alphaproteobacteria</taxon>
        <taxon>Hyphomicrobiales</taxon>
        <taxon>Devosiaceae</taxon>
        <taxon>Devosia</taxon>
    </lineage>
</organism>
<sequence>MTTAVSQFWMVWSPQGGAPTKKHHVLDLAHAEARRLSSTCPGAEFYVLEAVAGYHLPKPGPEKITIVSDDGIPF</sequence>